<dbReference type="NCBIfam" id="TIGR01056">
    <property type="entry name" value="topB"/>
    <property type="match status" value="1"/>
</dbReference>
<dbReference type="Gene3D" id="2.70.20.10">
    <property type="entry name" value="Topoisomerase I, domain 3"/>
    <property type="match status" value="1"/>
</dbReference>
<dbReference type="GO" id="GO:0006281">
    <property type="term" value="P:DNA repair"/>
    <property type="evidence" value="ECO:0007669"/>
    <property type="project" value="TreeGrafter"/>
</dbReference>
<dbReference type="InterPro" id="IPR000380">
    <property type="entry name" value="Topo_IA"/>
</dbReference>
<name>A0AAW4ZXC9_PHOPO</name>
<comment type="caution">
    <text evidence="15">The sequence shown here is derived from an EMBL/GenBank/DDBJ whole genome shotgun (WGS) entry which is preliminary data.</text>
</comment>
<dbReference type="InterPro" id="IPR006171">
    <property type="entry name" value="TOPRIM_dom"/>
</dbReference>
<dbReference type="SMART" id="SM00437">
    <property type="entry name" value="TOP1Ac"/>
    <property type="match status" value="1"/>
</dbReference>
<dbReference type="SMART" id="SM00493">
    <property type="entry name" value="TOPRIM"/>
    <property type="match status" value="1"/>
</dbReference>
<dbReference type="Gene3D" id="3.40.50.140">
    <property type="match status" value="1"/>
</dbReference>
<comment type="similarity">
    <text evidence="2">Belongs to the type IA topoisomerase family.</text>
</comment>
<evidence type="ECO:0000256" key="3">
    <source>
        <dbReference type="ARBA" id="ARBA00012891"/>
    </source>
</evidence>
<dbReference type="EC" id="5.6.2.1" evidence="3"/>
<keyword evidence="5" id="KW-0460">Magnesium</keyword>
<dbReference type="InterPro" id="IPR034144">
    <property type="entry name" value="TOPRIM_TopoIII"/>
</dbReference>
<dbReference type="PANTHER" id="PTHR11390">
    <property type="entry name" value="PROKARYOTIC DNA TOPOISOMERASE"/>
    <property type="match status" value="1"/>
</dbReference>
<evidence type="ECO:0000256" key="5">
    <source>
        <dbReference type="ARBA" id="ARBA00022842"/>
    </source>
</evidence>
<comment type="catalytic activity">
    <reaction evidence="1">
        <text>ATP-independent breakage of single-stranded DNA, followed by passage and rejoining.</text>
        <dbReference type="EC" id="5.6.2.1"/>
    </reaction>
</comment>
<evidence type="ECO:0000256" key="2">
    <source>
        <dbReference type="ARBA" id="ARBA00009446"/>
    </source>
</evidence>
<dbReference type="GO" id="GO:0043597">
    <property type="term" value="C:cytoplasmic replication fork"/>
    <property type="evidence" value="ECO:0007669"/>
    <property type="project" value="TreeGrafter"/>
</dbReference>
<evidence type="ECO:0000256" key="4">
    <source>
        <dbReference type="ARBA" id="ARBA00022723"/>
    </source>
</evidence>
<dbReference type="GO" id="GO:0006310">
    <property type="term" value="P:DNA recombination"/>
    <property type="evidence" value="ECO:0007669"/>
    <property type="project" value="TreeGrafter"/>
</dbReference>
<proteinExistence type="inferred from homology"/>
<keyword evidence="8" id="KW-0413">Isomerase</keyword>
<evidence type="ECO:0000256" key="8">
    <source>
        <dbReference type="ARBA" id="ARBA00023235"/>
    </source>
</evidence>
<dbReference type="InterPro" id="IPR013826">
    <property type="entry name" value="Topo_IA_cen_sub3"/>
</dbReference>
<dbReference type="InterPro" id="IPR013824">
    <property type="entry name" value="Topo_IA_cen_sub1"/>
</dbReference>
<dbReference type="InterPro" id="IPR023405">
    <property type="entry name" value="Topo_IA_core_domain"/>
</dbReference>
<dbReference type="InterPro" id="IPR013497">
    <property type="entry name" value="Topo_IA_cen"/>
</dbReference>
<sequence>MRLFIAEKPSLGNALAETIGIKKKHKGYIECANGDTVTWCIGHLLEQADPEHYDKQYKAWTLDNLPIIPEKWISLPKDDTKDQLDIVVGLIKKADILVNMGDPDREGVYLVNEVIEYAQVPQSKWDSALRILVNDLNPKAIQKALDNLEPNSQHVTRGHAALCRSRADWLLGMNMTRACSVLAKRQGHPHLFSVGRVQTPTLQMVVKRDLEIANFKPVAFYDVEGFFSHDGMEFKAKWQVPTAISEDKRCLDKSMAEKVMNAINGDHASVTTCETKRGKSQPPLPFSLRTLQEYMSSKYGYGAKETLDYCQALYEQHKIVSYPRTDQPYLPTDKRDEIETIMSNLEGLNDSPLAEWATNADTSLSSPCWNDKKLEGAAHTAIIPTTRAPDLDALSSGELTVYNTIASRYIAQFYPVAEDDNTVIEIESGEHQFKTTGKMEIVKGWRTVLGKEKANDDNEQSLPSLSQGQQIQCSQSALVDKKTTPPKPFTEGTLLTGMSNIAKEVTDPNLKAKLKETAGIGTGATQAGIIETLKERGYLEPKGKAIVSTNLGRMLILALPAKVRDPALTAIWEQQLDVVENGGCSVEKFMAVMEKTITSHMNDFKAGKETFTLPESKEARCPKSGCDGFALPYEGKKGRAYKCSVCETRFKDDKGKLGKEIKKIAKIETTK</sequence>
<dbReference type="Proteomes" id="UP000813876">
    <property type="component" value="Unassembled WGS sequence"/>
</dbReference>
<evidence type="ECO:0000256" key="11">
    <source>
        <dbReference type="ARBA" id="ARBA00032235"/>
    </source>
</evidence>
<reference evidence="15" key="1">
    <citation type="submission" date="2019-11" db="EMBL/GenBank/DDBJ databases">
        <title>Comparative genomics of photobacteria reveal adaptation to distinct habitats.</title>
        <authorList>
            <person name="Fuertes-Perez S."/>
            <person name="Hilgarth M."/>
            <person name="Vogel R.F."/>
        </authorList>
    </citation>
    <scope>NUCLEOTIDE SEQUENCE</scope>
    <source>
        <strain evidence="15">TMW2.2145</strain>
    </source>
</reference>
<dbReference type="PROSITE" id="PS00396">
    <property type="entry name" value="TOPO_IA_1"/>
    <property type="match status" value="1"/>
</dbReference>
<evidence type="ECO:0000256" key="7">
    <source>
        <dbReference type="ARBA" id="ARBA00023125"/>
    </source>
</evidence>
<dbReference type="CDD" id="cd03362">
    <property type="entry name" value="TOPRIM_TopoIA_TopoIII"/>
    <property type="match status" value="1"/>
</dbReference>
<evidence type="ECO:0000256" key="6">
    <source>
        <dbReference type="ARBA" id="ARBA00023029"/>
    </source>
</evidence>
<gene>
    <name evidence="15" type="primary">topB</name>
    <name evidence="15" type="ORF">GLP33_18985</name>
</gene>
<keyword evidence="4" id="KW-0479">Metal-binding</keyword>
<evidence type="ECO:0000256" key="12">
    <source>
        <dbReference type="ARBA" id="ARBA00032877"/>
    </source>
</evidence>
<keyword evidence="6" id="KW-0799">Topoisomerase</keyword>
<keyword evidence="7" id="KW-0238">DNA-binding</keyword>
<dbReference type="SUPFAM" id="SSF56712">
    <property type="entry name" value="Prokaryotic type I DNA topoisomerase"/>
    <property type="match status" value="1"/>
</dbReference>
<dbReference type="PRINTS" id="PR00417">
    <property type="entry name" value="PRTPISMRASEI"/>
</dbReference>
<dbReference type="PROSITE" id="PS50880">
    <property type="entry name" value="TOPRIM"/>
    <property type="match status" value="1"/>
</dbReference>
<dbReference type="Pfam" id="PF01131">
    <property type="entry name" value="Topoisom_bac"/>
    <property type="match status" value="1"/>
</dbReference>
<dbReference type="Pfam" id="PF01751">
    <property type="entry name" value="Toprim"/>
    <property type="match status" value="1"/>
</dbReference>
<dbReference type="NCBIfam" id="NF005829">
    <property type="entry name" value="PRK07726.1"/>
    <property type="match status" value="1"/>
</dbReference>
<dbReference type="CDD" id="cd00186">
    <property type="entry name" value="TOP1Ac"/>
    <property type="match status" value="1"/>
</dbReference>
<dbReference type="PROSITE" id="PS52039">
    <property type="entry name" value="TOPO_IA_2"/>
    <property type="match status" value="1"/>
</dbReference>
<dbReference type="InterPro" id="IPR023406">
    <property type="entry name" value="Topo_IA_AS"/>
</dbReference>
<dbReference type="AlphaFoldDB" id="A0AAW4ZXC9"/>
<protein>
    <recommendedName>
        <fullName evidence="3">DNA topoisomerase</fullName>
        <ecNumber evidence="3">5.6.2.1</ecNumber>
    </recommendedName>
    <alternativeName>
        <fullName evidence="12">Omega-protein</fullName>
    </alternativeName>
    <alternativeName>
        <fullName evidence="11">Relaxing enzyme</fullName>
    </alternativeName>
    <alternativeName>
        <fullName evidence="9">Swivelase</fullName>
    </alternativeName>
    <alternativeName>
        <fullName evidence="10">Untwisting enzyme</fullName>
    </alternativeName>
</protein>
<dbReference type="PANTHER" id="PTHR11390:SF21">
    <property type="entry name" value="DNA TOPOISOMERASE 3-ALPHA"/>
    <property type="match status" value="1"/>
</dbReference>
<evidence type="ECO:0000313" key="16">
    <source>
        <dbReference type="Proteomes" id="UP000813876"/>
    </source>
</evidence>
<evidence type="ECO:0000259" key="13">
    <source>
        <dbReference type="PROSITE" id="PS50880"/>
    </source>
</evidence>
<evidence type="ECO:0000256" key="1">
    <source>
        <dbReference type="ARBA" id="ARBA00000213"/>
    </source>
</evidence>
<evidence type="ECO:0000256" key="9">
    <source>
        <dbReference type="ARBA" id="ARBA00030003"/>
    </source>
</evidence>
<accession>A0AAW4ZXC9</accession>
<feature type="domain" description="Topo IA-type catalytic" evidence="14">
    <location>
        <begin position="154"/>
        <end position="601"/>
    </location>
</feature>
<dbReference type="Gene3D" id="1.10.460.10">
    <property type="entry name" value="Topoisomerase I, domain 2"/>
    <property type="match status" value="1"/>
</dbReference>
<dbReference type="CDD" id="cd20335">
    <property type="entry name" value="BRcat_RBR"/>
    <property type="match status" value="1"/>
</dbReference>
<evidence type="ECO:0000256" key="10">
    <source>
        <dbReference type="ARBA" id="ARBA00031985"/>
    </source>
</evidence>
<organism evidence="15 16">
    <name type="scientific">Photobacterium phosphoreum</name>
    <dbReference type="NCBI Taxonomy" id="659"/>
    <lineage>
        <taxon>Bacteria</taxon>
        <taxon>Pseudomonadati</taxon>
        <taxon>Pseudomonadota</taxon>
        <taxon>Gammaproteobacteria</taxon>
        <taxon>Vibrionales</taxon>
        <taxon>Vibrionaceae</taxon>
        <taxon>Photobacterium</taxon>
    </lineage>
</organism>
<dbReference type="InterPro" id="IPR003602">
    <property type="entry name" value="Topo_IA_DNA-bd_dom"/>
</dbReference>
<evidence type="ECO:0000313" key="15">
    <source>
        <dbReference type="EMBL" id="MCF2303807.1"/>
    </source>
</evidence>
<dbReference type="GO" id="GO:0006265">
    <property type="term" value="P:DNA topological change"/>
    <property type="evidence" value="ECO:0007669"/>
    <property type="project" value="InterPro"/>
</dbReference>
<dbReference type="Gene3D" id="1.10.290.10">
    <property type="entry name" value="Topoisomerase I, domain 4"/>
    <property type="match status" value="1"/>
</dbReference>
<dbReference type="SMART" id="SM00436">
    <property type="entry name" value="TOP1Bc"/>
    <property type="match status" value="1"/>
</dbReference>
<dbReference type="EMBL" id="WMCP01000033">
    <property type="protein sequence ID" value="MCF2303807.1"/>
    <property type="molecule type" value="Genomic_DNA"/>
</dbReference>
<dbReference type="InterPro" id="IPR005738">
    <property type="entry name" value="TopoIII"/>
</dbReference>
<dbReference type="GO" id="GO:0003917">
    <property type="term" value="F:DNA topoisomerase type I (single strand cut, ATP-independent) activity"/>
    <property type="evidence" value="ECO:0007669"/>
    <property type="project" value="UniProtKB-EC"/>
</dbReference>
<feature type="domain" description="Toprim" evidence="13">
    <location>
        <begin position="1"/>
        <end position="137"/>
    </location>
</feature>
<dbReference type="InterPro" id="IPR013825">
    <property type="entry name" value="Topo_IA_cen_sub2"/>
</dbReference>
<dbReference type="GeneID" id="69966428"/>
<dbReference type="RefSeq" id="WP_065208663.1">
    <property type="nucleotide sequence ID" value="NZ_LZFG01000059.1"/>
</dbReference>
<dbReference type="GO" id="GO:0003677">
    <property type="term" value="F:DNA binding"/>
    <property type="evidence" value="ECO:0007669"/>
    <property type="project" value="UniProtKB-KW"/>
</dbReference>
<evidence type="ECO:0000259" key="14">
    <source>
        <dbReference type="PROSITE" id="PS52039"/>
    </source>
</evidence>
<dbReference type="GO" id="GO:0046872">
    <property type="term" value="F:metal ion binding"/>
    <property type="evidence" value="ECO:0007669"/>
    <property type="project" value="UniProtKB-KW"/>
</dbReference>
<dbReference type="InterPro" id="IPR003601">
    <property type="entry name" value="Topo_IA_2"/>
</dbReference>